<sequence>MLTYFRGKRNNVAMNMKTARPARPAPPLRGKESNTTTKGYERSAAIMEAAYAILATEGYAGLSMRSIAQRVGVSLSNVQHYYPSRDALIEALLELTFTTYQADMDRIVAGMESPQLRFAGVIDYFLETLRDQMQSGLFFEVAALANRHAVAASIFDTMLTRARKNLRRLIRDIDPAMAPAQCDLRAALIVSQLIGGMVFIADTRPKHDELAGLQQEMAAAIRRIAFGT</sequence>
<evidence type="ECO:0000256" key="3">
    <source>
        <dbReference type="ARBA" id="ARBA00023163"/>
    </source>
</evidence>
<gene>
    <name evidence="7" type="ORF">GM668_10725</name>
</gene>
<dbReference type="EMBL" id="WNLA01000005">
    <property type="protein sequence ID" value="MTW02554.1"/>
    <property type="molecule type" value="Genomic_DNA"/>
</dbReference>
<dbReference type="PRINTS" id="PR00455">
    <property type="entry name" value="HTHTETR"/>
</dbReference>
<feature type="region of interest" description="Disordered" evidence="5">
    <location>
        <begin position="15"/>
        <end position="39"/>
    </location>
</feature>
<keyword evidence="1" id="KW-0805">Transcription regulation</keyword>
<keyword evidence="3" id="KW-0804">Transcription</keyword>
<dbReference type="PANTHER" id="PTHR30055:SF234">
    <property type="entry name" value="HTH-TYPE TRANSCRIPTIONAL REGULATOR BETI"/>
    <property type="match status" value="1"/>
</dbReference>
<name>A0A6L6PZG5_9BURK</name>
<dbReference type="InterPro" id="IPR001647">
    <property type="entry name" value="HTH_TetR"/>
</dbReference>
<evidence type="ECO:0000313" key="8">
    <source>
        <dbReference type="Proteomes" id="UP000484015"/>
    </source>
</evidence>
<dbReference type="OrthoDB" id="8586619at2"/>
<dbReference type="PANTHER" id="PTHR30055">
    <property type="entry name" value="HTH-TYPE TRANSCRIPTIONAL REGULATOR RUTR"/>
    <property type="match status" value="1"/>
</dbReference>
<evidence type="ECO:0000256" key="4">
    <source>
        <dbReference type="PROSITE-ProRule" id="PRU00335"/>
    </source>
</evidence>
<keyword evidence="2 4" id="KW-0238">DNA-binding</keyword>
<dbReference type="GO" id="GO:0003700">
    <property type="term" value="F:DNA-binding transcription factor activity"/>
    <property type="evidence" value="ECO:0007669"/>
    <property type="project" value="TreeGrafter"/>
</dbReference>
<dbReference type="GO" id="GO:0000976">
    <property type="term" value="F:transcription cis-regulatory region binding"/>
    <property type="evidence" value="ECO:0007669"/>
    <property type="project" value="TreeGrafter"/>
</dbReference>
<feature type="domain" description="HTH tetR-type" evidence="6">
    <location>
        <begin position="40"/>
        <end position="100"/>
    </location>
</feature>
<evidence type="ECO:0000313" key="7">
    <source>
        <dbReference type="EMBL" id="MTW02554.1"/>
    </source>
</evidence>
<reference evidence="7 8" key="1">
    <citation type="submission" date="2019-11" db="EMBL/GenBank/DDBJ databases">
        <title>Type strains purchased from KCTC, JCM and DSMZ.</title>
        <authorList>
            <person name="Lu H."/>
        </authorList>
    </citation>
    <scope>NUCLEOTIDE SEQUENCE [LARGE SCALE GENOMIC DNA]</scope>
    <source>
        <strain evidence="7 8">KCTC 42409</strain>
    </source>
</reference>
<dbReference type="PROSITE" id="PS50977">
    <property type="entry name" value="HTH_TETR_2"/>
    <property type="match status" value="1"/>
</dbReference>
<evidence type="ECO:0000259" key="6">
    <source>
        <dbReference type="PROSITE" id="PS50977"/>
    </source>
</evidence>
<dbReference type="Gene3D" id="1.10.357.10">
    <property type="entry name" value="Tetracycline Repressor, domain 2"/>
    <property type="match status" value="1"/>
</dbReference>
<feature type="DNA-binding region" description="H-T-H motif" evidence="4">
    <location>
        <begin position="63"/>
        <end position="82"/>
    </location>
</feature>
<dbReference type="SUPFAM" id="SSF46689">
    <property type="entry name" value="Homeodomain-like"/>
    <property type="match status" value="1"/>
</dbReference>
<comment type="caution">
    <text evidence="7">The sequence shown here is derived from an EMBL/GenBank/DDBJ whole genome shotgun (WGS) entry which is preliminary data.</text>
</comment>
<protein>
    <submittedName>
        <fullName evidence="7">TetR family transcriptional regulator</fullName>
    </submittedName>
</protein>
<evidence type="ECO:0000256" key="5">
    <source>
        <dbReference type="SAM" id="MobiDB-lite"/>
    </source>
</evidence>
<dbReference type="Pfam" id="PF00440">
    <property type="entry name" value="TetR_N"/>
    <property type="match status" value="1"/>
</dbReference>
<dbReference type="AlphaFoldDB" id="A0A6L6PZG5"/>
<proteinExistence type="predicted"/>
<organism evidence="7 8">
    <name type="scientific">Pseudoduganella ginsengisoli</name>
    <dbReference type="NCBI Taxonomy" id="1462440"/>
    <lineage>
        <taxon>Bacteria</taxon>
        <taxon>Pseudomonadati</taxon>
        <taxon>Pseudomonadota</taxon>
        <taxon>Betaproteobacteria</taxon>
        <taxon>Burkholderiales</taxon>
        <taxon>Oxalobacteraceae</taxon>
        <taxon>Telluria group</taxon>
        <taxon>Pseudoduganella</taxon>
    </lineage>
</organism>
<evidence type="ECO:0000256" key="1">
    <source>
        <dbReference type="ARBA" id="ARBA00023015"/>
    </source>
</evidence>
<evidence type="ECO:0000256" key="2">
    <source>
        <dbReference type="ARBA" id="ARBA00023125"/>
    </source>
</evidence>
<dbReference type="InterPro" id="IPR050109">
    <property type="entry name" value="HTH-type_TetR-like_transc_reg"/>
</dbReference>
<dbReference type="InterPro" id="IPR009057">
    <property type="entry name" value="Homeodomain-like_sf"/>
</dbReference>
<accession>A0A6L6PZG5</accession>
<dbReference type="Proteomes" id="UP000484015">
    <property type="component" value="Unassembled WGS sequence"/>
</dbReference>
<keyword evidence="8" id="KW-1185">Reference proteome</keyword>